<reference evidence="1" key="1">
    <citation type="submission" date="2007-08" db="EMBL/GenBank/DDBJ databases">
        <authorList>
            <person name="Gloeckner G."/>
            <person name="Nowack E."/>
            <person name="Melkonian M."/>
        </authorList>
    </citation>
    <scope>NUCLEOTIDE SEQUENCE</scope>
</reference>
<dbReference type="RefSeq" id="YP_002048726.1">
    <property type="nucleotide sequence ID" value="NC_011087.1"/>
</dbReference>
<dbReference type="GeneID" id="6481728"/>
<protein>
    <submittedName>
        <fullName evidence="1">Uncharacterized protein</fullName>
    </submittedName>
</protein>
<reference evidence="1" key="2">
    <citation type="journal article" date="2008" name="Curr. Biol.">
        <title>Chromatophore genome sequence of Paulinella sheds light on acquisition of photosynthesis by eukaryotes.</title>
        <authorList>
            <person name="Nowack E.C.M."/>
            <person name="Melkonian M."/>
            <person name="Gloeckner G."/>
        </authorList>
    </citation>
    <scope>NUCLEOTIDE SEQUENCE [LARGE SCALE GENOMIC DNA]</scope>
</reference>
<proteinExistence type="predicted"/>
<organism evidence="1">
    <name type="scientific">Paulinella chromatophora</name>
    <dbReference type="NCBI Taxonomy" id="39717"/>
    <lineage>
        <taxon>Eukaryota</taxon>
        <taxon>Sar</taxon>
        <taxon>Rhizaria</taxon>
        <taxon>Cercozoa</taxon>
        <taxon>Imbricatea</taxon>
        <taxon>Silicofilosea</taxon>
        <taxon>Euglyphida</taxon>
        <taxon>Paulinellidae</taxon>
        <taxon>Paulinella</taxon>
    </lineage>
</organism>
<dbReference type="AlphaFoldDB" id="B1X3J7"/>
<dbReference type="Gene3D" id="1.10.10.60">
    <property type="entry name" value="Homeodomain-like"/>
    <property type="match status" value="1"/>
</dbReference>
<sequence length="261" mass="29592">MVVTRLSNTQKQELVAYYRQGKSTQALAKSFGCSPNTVSRTVKAALDPADYAALKQVRSRMIHVEPQRKELIIKTNLNSYCTDQSSDDRKVEGFSQEINHKQVNGTLEIKDADDFTEDSDNLCKDSANTEINDKRDEFKEDYNMLLPLTLKQTSQDSKILISQPLAGAPLPSNLYFLVDKSMELQPKYLREFSKLGGLSEGERERQALVVFGNPRQAKRLCSRTQRVIKLPDPRLLERTAVYLLARGISRILLEGTLYSLE</sequence>
<dbReference type="Pfam" id="PF13384">
    <property type="entry name" value="HTH_23"/>
    <property type="match status" value="1"/>
</dbReference>
<evidence type="ECO:0000313" key="1">
    <source>
        <dbReference type="EMBL" id="ACB42516.1"/>
    </source>
</evidence>
<geneLocation type="organellar chromatophore" evidence="1"/>
<keyword evidence="1" id="KW-0934">Plastid</keyword>
<gene>
    <name evidence="1" type="ordered locus">PCC_0059</name>
</gene>
<dbReference type="EMBL" id="CP000815">
    <property type="protein sequence ID" value="ACB42516.1"/>
    <property type="molecule type" value="Genomic_DNA"/>
</dbReference>
<accession>B1X3J7</accession>
<name>B1X3J7_PAUCH</name>